<dbReference type="SUPFAM" id="SSF52980">
    <property type="entry name" value="Restriction endonuclease-like"/>
    <property type="match status" value="1"/>
</dbReference>
<accession>A0A1I1GFQ4</accession>
<protein>
    <submittedName>
        <fullName evidence="2">PD-(D/E)XK nuclease superfamily protein</fullName>
    </submittedName>
</protein>
<evidence type="ECO:0000313" key="2">
    <source>
        <dbReference type="EMBL" id="SFC08000.1"/>
    </source>
</evidence>
<dbReference type="Proteomes" id="UP000199514">
    <property type="component" value="Unassembled WGS sequence"/>
</dbReference>
<evidence type="ECO:0000313" key="3">
    <source>
        <dbReference type="Proteomes" id="UP000199514"/>
    </source>
</evidence>
<dbReference type="EMBL" id="FOLE01000002">
    <property type="protein sequence ID" value="SFC08000.1"/>
    <property type="molecule type" value="Genomic_DNA"/>
</dbReference>
<dbReference type="SUPFAM" id="SSF52540">
    <property type="entry name" value="P-loop containing nucleoside triphosphate hydrolases"/>
    <property type="match status" value="1"/>
</dbReference>
<sequence length="976" mass="113037">MMQTPFLKQLAQSLLAKHGNQLSDICLVFPNNRAGVFFRRFLSESTDKPVWSPVILSIGDLVARHSAYIKPDKLTLAFDLFEAYNTLFKKKFGQEQTFEKFYFWGEMLLKDFDEIDKNLIDAARLFEDLSEQKELDFTFEDFLDEDQKHLIQSFWSSFQADQRGSDFREQFLQMWRMLPEVYELFKQKLVEKGRAYEGMMFRELSEKMQNTDFTPLWSNVIFAGFSVLTRSELNLIEAFVKRGGDAFWDVDAHYVSSSRQEAGMPFRKIAKNPILKNTLPDPLPNHFQPETESKQIELIGVPLQAAQGKVVGELLSQLPAPDLRLNTLVVLPSQSLLFPMLHALPQNIARINVTLGYPIRSTPVYSLFLHLRSLHKTAKISANGNAAFFYKPVLDLLRHPFILYYNNMKAVANIRDIEESNRIYTSLFRLKEQDDFYSLLFRPIADTDALFEYLLTLFPMLATSMRGSLNEDSHTMEEEYLFVAYTQIQAFRNLLTERKITIPLENAWVLLKKMIESLSIPFRGEPLEGLQVMGLLESQTLDFENIIIPAMNEGQLPPTPPQGSFIPINIRRAYGLHSPEEHDAQYAYYFYRLLHKAKRIYLIHNTESTADLKSEISRLAYQVQFELGYPVTIRTASAQAMPLAPTPISIPKTGEVKALLENFLTKNNQEKRRLTPSGINMYLNCSLQFYFAQIAQLQEPETVSESIDAATFGNLLHETMQYLYVRLRAKKKNRDVEAQDFETLFSWIPEIFAEVFRKEFDIPQKEEIIWEGKNLIIRNVIYKYVRQILKIDSTYAPFEILGLESGKDYLHDFPLTVDGQPQAVQLKGIIDRIDRKGNLVRVLDYKTGKEEMYFSEMEELFKSGVPKKAIMQTFFYGLLYYETQPEARDAETVLNVGLVLTRDLFDKEYSAENSYKFEMGAKAPRQRLSEISHLLPEFKQLLEGTLSEIFDDTQAFTQTDDLSRCVYCAYKSLCHR</sequence>
<reference evidence="2 3" key="1">
    <citation type="submission" date="2016-10" db="EMBL/GenBank/DDBJ databases">
        <authorList>
            <person name="de Groot N.N."/>
        </authorList>
    </citation>
    <scope>NUCLEOTIDE SEQUENCE [LARGE SCALE GENOMIC DNA]</scope>
    <source>
        <strain evidence="2 3">DSM 6793</strain>
    </source>
</reference>
<feature type="domain" description="PD-(D/E)XK endonuclease-like" evidence="1">
    <location>
        <begin position="673"/>
        <end position="975"/>
    </location>
</feature>
<keyword evidence="3" id="KW-1185">Reference proteome</keyword>
<proteinExistence type="predicted"/>
<dbReference type="InterPro" id="IPR011604">
    <property type="entry name" value="PDDEXK-like_dom_sf"/>
</dbReference>
<dbReference type="OrthoDB" id="9762792at2"/>
<dbReference type="InterPro" id="IPR038726">
    <property type="entry name" value="PDDEXK_AddAB-type"/>
</dbReference>
<dbReference type="STRING" id="927664.SAMN05421780_102497"/>
<dbReference type="AlphaFoldDB" id="A0A1I1GFQ4"/>
<dbReference type="RefSeq" id="WP_091509409.1">
    <property type="nucleotide sequence ID" value="NZ_FOLE01000002.1"/>
</dbReference>
<gene>
    <name evidence="2" type="ORF">SAMN05421780_102497</name>
</gene>
<evidence type="ECO:0000259" key="1">
    <source>
        <dbReference type="Pfam" id="PF12705"/>
    </source>
</evidence>
<organism evidence="2 3">
    <name type="scientific">Flexibacter flexilis DSM 6793</name>
    <dbReference type="NCBI Taxonomy" id="927664"/>
    <lineage>
        <taxon>Bacteria</taxon>
        <taxon>Pseudomonadati</taxon>
        <taxon>Bacteroidota</taxon>
        <taxon>Cytophagia</taxon>
        <taxon>Cytophagales</taxon>
        <taxon>Flexibacteraceae</taxon>
        <taxon>Flexibacter</taxon>
    </lineage>
</organism>
<dbReference type="Gene3D" id="3.90.320.10">
    <property type="match status" value="1"/>
</dbReference>
<name>A0A1I1GFQ4_9BACT</name>
<dbReference type="InterPro" id="IPR011335">
    <property type="entry name" value="Restrct_endonuc-II-like"/>
</dbReference>
<dbReference type="InterPro" id="IPR027417">
    <property type="entry name" value="P-loop_NTPase"/>
</dbReference>
<dbReference type="Pfam" id="PF12705">
    <property type="entry name" value="PDDEXK_1"/>
    <property type="match status" value="1"/>
</dbReference>